<protein>
    <submittedName>
        <fullName evidence="1">Uncharacterized protein</fullName>
    </submittedName>
</protein>
<accession>A0A8H7QLF1</accession>
<dbReference type="Proteomes" id="UP000603453">
    <property type="component" value="Unassembled WGS sequence"/>
</dbReference>
<dbReference type="EMBL" id="JAEPRD010000188">
    <property type="protein sequence ID" value="KAG2194778.1"/>
    <property type="molecule type" value="Genomic_DNA"/>
</dbReference>
<sequence>MASNTPAVNIPDTDDEQRIGFHQVDIEDKVNKTDEFSSIFVEAELQHRNCQSVTESNALGEFLKRALEDHREFVKNSRSIDN</sequence>
<comment type="caution">
    <text evidence="1">The sequence shown here is derived from an EMBL/GenBank/DDBJ whole genome shotgun (WGS) entry which is preliminary data.</text>
</comment>
<dbReference type="OrthoDB" id="2379842at2759"/>
<evidence type="ECO:0000313" key="2">
    <source>
        <dbReference type="Proteomes" id="UP000603453"/>
    </source>
</evidence>
<gene>
    <name evidence="1" type="ORF">INT47_012080</name>
</gene>
<dbReference type="AlphaFoldDB" id="A0A8H7QLF1"/>
<reference evidence="1" key="1">
    <citation type="submission" date="2020-12" db="EMBL/GenBank/DDBJ databases">
        <title>Metabolic potential, ecology and presence of endohyphal bacteria is reflected in genomic diversity of Mucoromycotina.</title>
        <authorList>
            <person name="Muszewska A."/>
            <person name="Okrasinska A."/>
            <person name="Steczkiewicz K."/>
            <person name="Drgas O."/>
            <person name="Orlowska M."/>
            <person name="Perlinska-Lenart U."/>
            <person name="Aleksandrzak-Piekarczyk T."/>
            <person name="Szatraj K."/>
            <person name="Zielenkiewicz U."/>
            <person name="Pilsyk S."/>
            <person name="Malc E."/>
            <person name="Mieczkowski P."/>
            <person name="Kruszewska J.S."/>
            <person name="Biernat P."/>
            <person name="Pawlowska J."/>
        </authorList>
    </citation>
    <scope>NUCLEOTIDE SEQUENCE</scope>
    <source>
        <strain evidence="1">WA0000017839</strain>
    </source>
</reference>
<evidence type="ECO:0000313" key="1">
    <source>
        <dbReference type="EMBL" id="KAG2194778.1"/>
    </source>
</evidence>
<proteinExistence type="predicted"/>
<organism evidence="1 2">
    <name type="scientific">Mucor saturninus</name>
    <dbReference type="NCBI Taxonomy" id="64648"/>
    <lineage>
        <taxon>Eukaryota</taxon>
        <taxon>Fungi</taxon>
        <taxon>Fungi incertae sedis</taxon>
        <taxon>Mucoromycota</taxon>
        <taxon>Mucoromycotina</taxon>
        <taxon>Mucoromycetes</taxon>
        <taxon>Mucorales</taxon>
        <taxon>Mucorineae</taxon>
        <taxon>Mucoraceae</taxon>
        <taxon>Mucor</taxon>
    </lineage>
</organism>
<name>A0A8H7QLF1_9FUNG</name>
<keyword evidence="2" id="KW-1185">Reference proteome</keyword>